<dbReference type="GO" id="GO:0004632">
    <property type="term" value="F:phosphopantothenate--cysteine ligase activity"/>
    <property type="evidence" value="ECO:0007669"/>
    <property type="project" value="UniProtKB-UniRule"/>
</dbReference>
<dbReference type="PANTHER" id="PTHR14359">
    <property type="entry name" value="HOMO-OLIGOMERIC FLAVIN CONTAINING CYS DECARBOXYLASE FAMILY"/>
    <property type="match status" value="1"/>
</dbReference>
<dbReference type="GO" id="GO:0015937">
    <property type="term" value="P:coenzyme A biosynthetic process"/>
    <property type="evidence" value="ECO:0007669"/>
    <property type="project" value="UniProtKB-UniRule"/>
</dbReference>
<comment type="catalytic activity">
    <reaction evidence="3 4">
        <text>N-[(R)-4-phosphopantothenoyl]-L-cysteine + H(+) = (R)-4'-phosphopantetheine + CO2</text>
        <dbReference type="Rhea" id="RHEA:16793"/>
        <dbReference type="ChEBI" id="CHEBI:15378"/>
        <dbReference type="ChEBI" id="CHEBI:16526"/>
        <dbReference type="ChEBI" id="CHEBI:59458"/>
        <dbReference type="ChEBI" id="CHEBI:61723"/>
        <dbReference type="EC" id="4.1.1.36"/>
    </reaction>
</comment>
<name>A0AAP4F552_9CORY</name>
<comment type="caution">
    <text evidence="3">Lacks conserved residue(s) required for the propagation of feature annotation.</text>
</comment>
<comment type="function">
    <text evidence="4">Catalyzes two steps in the biosynthesis of coenzyme A. In the first step cysteine is conjugated to 4'-phosphopantothenate to form 4-phosphopantothenoylcysteine, in the latter compound is decarboxylated to form 4'-phosphopantotheine.</text>
</comment>
<dbReference type="SUPFAM" id="SSF52507">
    <property type="entry name" value="Homo-oligomeric flavin-containing Cys decarboxylases, HFCD"/>
    <property type="match status" value="1"/>
</dbReference>
<dbReference type="NCBIfam" id="TIGR00521">
    <property type="entry name" value="coaBC_dfp"/>
    <property type="match status" value="1"/>
</dbReference>
<dbReference type="EMBL" id="JASNVH010000009">
    <property type="protein sequence ID" value="MDK4307211.1"/>
    <property type="molecule type" value="Genomic_DNA"/>
</dbReference>
<reference evidence="7" key="1">
    <citation type="submission" date="2023-05" db="EMBL/GenBank/DDBJ databases">
        <title>Metabolic capabilities are highly conserved among human nasal-associated Corynebacterium species in pangenomic analyses.</title>
        <authorList>
            <person name="Tran T.H."/>
            <person name="Roberts A.Q."/>
            <person name="Escapa I.F."/>
            <person name="Gao W."/>
            <person name="Conlan S."/>
            <person name="Kong H."/>
            <person name="Segre J.A."/>
            <person name="Kelly M.S."/>
            <person name="Lemon K.P."/>
        </authorList>
    </citation>
    <scope>NUCLEOTIDE SEQUENCE</scope>
    <source>
        <strain evidence="7">KPL2773</strain>
    </source>
</reference>
<keyword evidence="3 4" id="KW-0288">FMN</keyword>
<keyword evidence="3 4" id="KW-0285">Flavoprotein</keyword>
<dbReference type="Gene3D" id="3.40.50.1950">
    <property type="entry name" value="Flavin prenyltransferase-like"/>
    <property type="match status" value="1"/>
</dbReference>
<feature type="binding site" evidence="3">
    <location>
        <position position="357"/>
    </location>
    <ligand>
        <name>CTP</name>
        <dbReference type="ChEBI" id="CHEBI:37563"/>
    </ligand>
</feature>
<keyword evidence="2 3" id="KW-0456">Lyase</keyword>
<accession>A0AAP4F552</accession>
<dbReference type="Proteomes" id="UP001224412">
    <property type="component" value="Unassembled WGS sequence"/>
</dbReference>
<dbReference type="EC" id="6.3.2.5" evidence="3"/>
<feature type="region of interest" description="Phosphopantothenate--cysteine ligase" evidence="3">
    <location>
        <begin position="195"/>
        <end position="416"/>
    </location>
</feature>
<dbReference type="GO" id="GO:0071513">
    <property type="term" value="C:phosphopantothenoylcysteine decarboxylase complex"/>
    <property type="evidence" value="ECO:0007669"/>
    <property type="project" value="TreeGrafter"/>
</dbReference>
<keyword evidence="3 4" id="KW-0436">Ligase</keyword>
<organism evidence="7 8">
    <name type="scientific">Corynebacterium pseudodiphtheriticum</name>
    <dbReference type="NCBI Taxonomy" id="37637"/>
    <lineage>
        <taxon>Bacteria</taxon>
        <taxon>Bacillati</taxon>
        <taxon>Actinomycetota</taxon>
        <taxon>Actinomycetes</taxon>
        <taxon>Mycobacteriales</taxon>
        <taxon>Corynebacteriaceae</taxon>
        <taxon>Corynebacterium</taxon>
    </lineage>
</organism>
<dbReference type="Pfam" id="PF04127">
    <property type="entry name" value="DFP"/>
    <property type="match status" value="1"/>
</dbReference>
<feature type="binding site" evidence="3">
    <location>
        <begin position="315"/>
        <end position="318"/>
    </location>
    <ligand>
        <name>CTP</name>
        <dbReference type="ChEBI" id="CHEBI:37563"/>
    </ligand>
</feature>
<evidence type="ECO:0000259" key="5">
    <source>
        <dbReference type="Pfam" id="PF02441"/>
    </source>
</evidence>
<comment type="catalytic activity">
    <reaction evidence="3 4">
        <text>(R)-4'-phosphopantothenate + L-cysteine + CTP = N-[(R)-4-phosphopantothenoyl]-L-cysteine + CMP + diphosphate + H(+)</text>
        <dbReference type="Rhea" id="RHEA:19397"/>
        <dbReference type="ChEBI" id="CHEBI:10986"/>
        <dbReference type="ChEBI" id="CHEBI:15378"/>
        <dbReference type="ChEBI" id="CHEBI:33019"/>
        <dbReference type="ChEBI" id="CHEBI:35235"/>
        <dbReference type="ChEBI" id="CHEBI:37563"/>
        <dbReference type="ChEBI" id="CHEBI:59458"/>
        <dbReference type="ChEBI" id="CHEBI:60377"/>
        <dbReference type="EC" id="6.3.2.5"/>
    </reaction>
</comment>
<comment type="similarity">
    <text evidence="3 4">In the C-terminal section; belongs to the PPC synthetase family.</text>
</comment>
<feature type="domain" description="Flavoprotein" evidence="5">
    <location>
        <begin position="10"/>
        <end position="175"/>
    </location>
</feature>
<dbReference type="GO" id="GO:0010181">
    <property type="term" value="F:FMN binding"/>
    <property type="evidence" value="ECO:0007669"/>
    <property type="project" value="UniProtKB-UniRule"/>
</dbReference>
<protein>
    <recommendedName>
        <fullName evidence="3">Coenzyme A biosynthesis bifunctional protein CoaBC</fullName>
    </recommendedName>
    <alternativeName>
        <fullName evidence="3">DNA/pantothenate metabolism flavoprotein</fullName>
    </alternativeName>
    <alternativeName>
        <fullName evidence="3">Phosphopantothenoylcysteine synthetase/decarboxylase</fullName>
        <shortName evidence="3">PPCS-PPCDC</shortName>
    </alternativeName>
    <domain>
        <recommendedName>
            <fullName evidence="3">Phosphopantothenoylcysteine decarboxylase</fullName>
            <shortName evidence="3">PPC decarboxylase</shortName>
            <shortName evidence="3">PPC-DC</shortName>
            <ecNumber evidence="3">4.1.1.36</ecNumber>
        </recommendedName>
        <alternativeName>
            <fullName evidence="3">CoaC</fullName>
        </alternativeName>
    </domain>
    <domain>
        <recommendedName>
            <fullName evidence="3">Phosphopantothenate--cysteine ligase</fullName>
            <ecNumber evidence="3">6.3.2.5</ecNumber>
        </recommendedName>
        <alternativeName>
            <fullName evidence="3">CoaB</fullName>
        </alternativeName>
        <alternativeName>
            <fullName evidence="3">Phosphopantothenoylcysteine synthetase</fullName>
            <shortName evidence="3">PPC synthetase</shortName>
            <shortName evidence="3">PPC-S</shortName>
        </alternativeName>
    </domain>
</protein>
<dbReference type="Gene3D" id="3.40.50.10300">
    <property type="entry name" value="CoaB-like"/>
    <property type="match status" value="1"/>
</dbReference>
<dbReference type="InterPro" id="IPR005252">
    <property type="entry name" value="CoaBC"/>
</dbReference>
<dbReference type="InterPro" id="IPR036551">
    <property type="entry name" value="Flavin_trans-like"/>
</dbReference>
<comment type="pathway">
    <text evidence="3 4">Cofactor biosynthesis; coenzyme A biosynthesis; CoA from (R)-pantothenate: step 3/5.</text>
</comment>
<evidence type="ECO:0000259" key="6">
    <source>
        <dbReference type="Pfam" id="PF04127"/>
    </source>
</evidence>
<proteinExistence type="inferred from homology"/>
<evidence type="ECO:0000313" key="7">
    <source>
        <dbReference type="EMBL" id="MDK4307211.1"/>
    </source>
</evidence>
<feature type="region of interest" description="Phosphopantothenoylcysteine decarboxylase" evidence="3">
    <location>
        <begin position="1"/>
        <end position="194"/>
    </location>
</feature>
<feature type="domain" description="DNA/pantothenate metabolism flavoprotein C-terminal" evidence="6">
    <location>
        <begin position="190"/>
        <end position="413"/>
    </location>
</feature>
<evidence type="ECO:0000256" key="3">
    <source>
        <dbReference type="HAMAP-Rule" id="MF_02225"/>
    </source>
</evidence>
<evidence type="ECO:0000313" key="8">
    <source>
        <dbReference type="Proteomes" id="UP001224412"/>
    </source>
</evidence>
<comment type="caution">
    <text evidence="7">The sequence shown here is derived from an EMBL/GenBank/DDBJ whole genome shotgun (WGS) entry which is preliminary data.</text>
</comment>
<dbReference type="SUPFAM" id="SSF102645">
    <property type="entry name" value="CoaB-like"/>
    <property type="match status" value="1"/>
</dbReference>
<evidence type="ECO:0000256" key="1">
    <source>
        <dbReference type="ARBA" id="ARBA00022793"/>
    </source>
</evidence>
<comment type="function">
    <text evidence="3">Catalyzes two sequential steps in the biosynthesis of coenzyme A. In the first step cysteine is conjugated to 4'-phosphopantothenate to form 4-phosphopantothenoylcysteine. In the second step the latter compound is decarboxylated to form 4'-phosphopantotheine.</text>
</comment>
<evidence type="ECO:0000256" key="4">
    <source>
        <dbReference type="RuleBase" id="RU364078"/>
    </source>
</evidence>
<dbReference type="InterPro" id="IPR035929">
    <property type="entry name" value="CoaB-like_sf"/>
</dbReference>
<dbReference type="PANTHER" id="PTHR14359:SF6">
    <property type="entry name" value="PHOSPHOPANTOTHENOYLCYSTEINE DECARBOXYLASE"/>
    <property type="match status" value="1"/>
</dbReference>
<sequence>MPGDQSQPRNLVIGVCGGIAAYKSCQLIRDFTEAGDQVRVIPTESALRFVGSATFEALSGNPVSTTVFSEVDEVAHVRLGQEADGIIIAPATADFLARVAHGRADDLLAATVLVAACPVIIAPAMHTEMWENPATQANVATLRERGIVVVNPATGRLTGRDSGPGRLPEPSHIADIARTVFSGASMKQTLAGVNVLISAGGTQEIIDPVRFIGNRSSGKQGFALAEIAVQRGATVTVVAANCAALQAPPGATVIPVETTRELQQELHNQAPEADLIIMAAAVSDFRPANPAEFKMKKSNETDSPSLNRIEMTENPDVLASLVKARANRTLAPETVIMGFAAETGNDTQSILTYAQEKLERKGCDMLMCNEVGVGKVFGQSTNQGYLLDKDGGISEIAAATKHMVAAQILDKLALRL</sequence>
<gene>
    <name evidence="3 7" type="primary">coaBC</name>
    <name evidence="7" type="ORF">QPX42_06620</name>
</gene>
<keyword evidence="1 3" id="KW-0210">Decarboxylase</keyword>
<dbReference type="Pfam" id="PF02441">
    <property type="entry name" value="Flavoprotein"/>
    <property type="match status" value="1"/>
</dbReference>
<dbReference type="GO" id="GO:0004633">
    <property type="term" value="F:phosphopantothenoylcysteine decarboxylase activity"/>
    <property type="evidence" value="ECO:0007669"/>
    <property type="project" value="UniProtKB-UniRule"/>
</dbReference>
<dbReference type="GO" id="GO:0015941">
    <property type="term" value="P:pantothenate catabolic process"/>
    <property type="evidence" value="ECO:0007669"/>
    <property type="project" value="InterPro"/>
</dbReference>
<dbReference type="HAMAP" id="MF_02225">
    <property type="entry name" value="CoaBC"/>
    <property type="match status" value="1"/>
</dbReference>
<dbReference type="AlphaFoldDB" id="A0AAP4F552"/>
<dbReference type="InterPro" id="IPR003382">
    <property type="entry name" value="Flavoprotein"/>
</dbReference>
<dbReference type="InterPro" id="IPR007085">
    <property type="entry name" value="DNA/pantothenate-metab_flavo_C"/>
</dbReference>
<keyword evidence="3" id="KW-0511">Multifunctional enzyme</keyword>
<evidence type="ECO:0000256" key="2">
    <source>
        <dbReference type="ARBA" id="ARBA00023239"/>
    </source>
</evidence>
<keyword evidence="3" id="KW-0479">Metal-binding</keyword>
<dbReference type="RefSeq" id="WP_284599307.1">
    <property type="nucleotide sequence ID" value="NZ_JASNVH010000009.1"/>
</dbReference>
<feature type="binding site" evidence="3">
    <location>
        <position position="284"/>
    </location>
    <ligand>
        <name>CTP</name>
        <dbReference type="ChEBI" id="CHEBI:37563"/>
    </ligand>
</feature>
<comment type="pathway">
    <text evidence="3 4">Cofactor biosynthesis; coenzyme A biosynthesis; CoA from (R)-pantothenate: step 2/5.</text>
</comment>
<comment type="cofactor">
    <cofactor evidence="3">
        <name>Mg(2+)</name>
        <dbReference type="ChEBI" id="CHEBI:18420"/>
    </cofactor>
</comment>
<feature type="binding site" evidence="3">
    <location>
        <position position="294"/>
    </location>
    <ligand>
        <name>CTP</name>
        <dbReference type="ChEBI" id="CHEBI:37563"/>
    </ligand>
</feature>
<dbReference type="EC" id="4.1.1.36" evidence="3"/>
<keyword evidence="3" id="KW-0460">Magnesium</keyword>
<comment type="similarity">
    <text evidence="3 4">In the N-terminal section; belongs to the HFCD (homo-oligomeric flavin containing Cys decarboxylase) superfamily.</text>
</comment>
<dbReference type="GO" id="GO:0046872">
    <property type="term" value="F:metal ion binding"/>
    <property type="evidence" value="ECO:0007669"/>
    <property type="project" value="UniProtKB-KW"/>
</dbReference>
<feature type="binding site" evidence="3">
    <location>
        <position position="361"/>
    </location>
    <ligand>
        <name>CTP</name>
        <dbReference type="ChEBI" id="CHEBI:37563"/>
    </ligand>
</feature>
<comment type="cofactor">
    <cofactor evidence="3">
        <name>FMN</name>
        <dbReference type="ChEBI" id="CHEBI:58210"/>
    </cofactor>
    <text evidence="3">Binds 1 FMN per subunit.</text>
</comment>
<feature type="binding site" evidence="3">
    <location>
        <position position="339"/>
    </location>
    <ligand>
        <name>CTP</name>
        <dbReference type="ChEBI" id="CHEBI:37563"/>
    </ligand>
</feature>